<dbReference type="Gene3D" id="3.40.50.2300">
    <property type="match status" value="1"/>
</dbReference>
<dbReference type="InterPro" id="IPR039420">
    <property type="entry name" value="WalR-like"/>
</dbReference>
<evidence type="ECO:0000256" key="6">
    <source>
        <dbReference type="PROSITE-ProRule" id="PRU00169"/>
    </source>
</evidence>
<dbReference type="SMART" id="SM00421">
    <property type="entry name" value="HTH_LUXR"/>
    <property type="match status" value="1"/>
</dbReference>
<dbReference type="InterPro" id="IPR016032">
    <property type="entry name" value="Sig_transdc_resp-reg_C-effctor"/>
</dbReference>
<evidence type="ECO:0000259" key="7">
    <source>
        <dbReference type="PROSITE" id="PS50043"/>
    </source>
</evidence>
<dbReference type="InterPro" id="IPR000792">
    <property type="entry name" value="Tscrpt_reg_LuxR_C"/>
</dbReference>
<evidence type="ECO:0000313" key="9">
    <source>
        <dbReference type="EMBL" id="SFJ30631.1"/>
    </source>
</evidence>
<dbReference type="SUPFAM" id="SSF46894">
    <property type="entry name" value="C-terminal effector domain of the bipartite response regulators"/>
    <property type="match status" value="1"/>
</dbReference>
<evidence type="ECO:0000256" key="2">
    <source>
        <dbReference type="ARBA" id="ARBA00023012"/>
    </source>
</evidence>
<reference evidence="9 10" key="1">
    <citation type="submission" date="2016-10" db="EMBL/GenBank/DDBJ databases">
        <authorList>
            <person name="Varghese N."/>
            <person name="Submissions S."/>
        </authorList>
    </citation>
    <scope>NUCLEOTIDE SEQUENCE [LARGE SCALE GENOMIC DNA]</scope>
    <source>
        <strain evidence="9 10">YR512</strain>
    </source>
</reference>
<sequence length="209" mass="23319">MLKTLLVDDHPVVRFAVRMLLEKVGIEVVGETSNGADAIQMARQLQPNLIVLDMSMPKIDGFQVIEHLRSQTQQIKILVLTSQATAHFAQRCQKAGANGFVTKTEDLSGLVDAVRVVGRGYNYFPQADYLEQGQPEVPVQDQDVLTQLSDREMSVLVSLASGMSNKEISQQLVLSEKTISTYKHRLKAKLNARSIIDLIDFARRNKLLD</sequence>
<keyword evidence="4" id="KW-0238">DNA-binding</keyword>
<organism evidence="9 10">
    <name type="scientific">Candidatus Pantoea symbiotica</name>
    <dbReference type="NCBI Taxonomy" id="1884370"/>
    <lineage>
        <taxon>Bacteria</taxon>
        <taxon>Pseudomonadati</taxon>
        <taxon>Pseudomonadota</taxon>
        <taxon>Gammaproteobacteria</taxon>
        <taxon>Enterobacterales</taxon>
        <taxon>Erwiniaceae</taxon>
        <taxon>Pantoea</taxon>
    </lineage>
</organism>
<dbReference type="PROSITE" id="PS00622">
    <property type="entry name" value="HTH_LUXR_1"/>
    <property type="match status" value="1"/>
</dbReference>
<name>A0A1I3QBD9_9GAMM</name>
<dbReference type="Pfam" id="PF00196">
    <property type="entry name" value="GerE"/>
    <property type="match status" value="1"/>
</dbReference>
<dbReference type="PANTHER" id="PTHR43214">
    <property type="entry name" value="TWO-COMPONENT RESPONSE REGULATOR"/>
    <property type="match status" value="1"/>
</dbReference>
<feature type="domain" description="Response regulatory" evidence="8">
    <location>
        <begin position="3"/>
        <end position="118"/>
    </location>
</feature>
<dbReference type="EMBL" id="FOSD01000001">
    <property type="protein sequence ID" value="SFJ30631.1"/>
    <property type="molecule type" value="Genomic_DNA"/>
</dbReference>
<dbReference type="RefSeq" id="WP_008110021.1">
    <property type="nucleotide sequence ID" value="NZ_FOSD01000001.1"/>
</dbReference>
<keyword evidence="5" id="KW-0804">Transcription</keyword>
<gene>
    <name evidence="9" type="ORF">SAMN05518863_10165</name>
</gene>
<dbReference type="SUPFAM" id="SSF52172">
    <property type="entry name" value="CheY-like"/>
    <property type="match status" value="1"/>
</dbReference>
<dbReference type="Pfam" id="PF00072">
    <property type="entry name" value="Response_reg"/>
    <property type="match status" value="1"/>
</dbReference>
<keyword evidence="2" id="KW-0902">Two-component regulatory system</keyword>
<evidence type="ECO:0000256" key="4">
    <source>
        <dbReference type="ARBA" id="ARBA00023125"/>
    </source>
</evidence>
<dbReference type="PROSITE" id="PS50110">
    <property type="entry name" value="RESPONSE_REGULATORY"/>
    <property type="match status" value="1"/>
</dbReference>
<dbReference type="PRINTS" id="PR00038">
    <property type="entry name" value="HTHLUXR"/>
</dbReference>
<dbReference type="CDD" id="cd06170">
    <property type="entry name" value="LuxR_C_like"/>
    <property type="match status" value="1"/>
</dbReference>
<dbReference type="CDD" id="cd17535">
    <property type="entry name" value="REC_NarL-like"/>
    <property type="match status" value="1"/>
</dbReference>
<dbReference type="Proteomes" id="UP000198841">
    <property type="component" value="Unassembled WGS sequence"/>
</dbReference>
<accession>A0A1I3QBD9</accession>
<protein>
    <submittedName>
        <fullName evidence="9">Two component transcriptional regulator, LuxR family</fullName>
    </submittedName>
</protein>
<keyword evidence="10" id="KW-1185">Reference proteome</keyword>
<dbReference type="InterPro" id="IPR011006">
    <property type="entry name" value="CheY-like_superfamily"/>
</dbReference>
<feature type="modified residue" description="4-aspartylphosphate" evidence="6">
    <location>
        <position position="53"/>
    </location>
</feature>
<evidence type="ECO:0000256" key="3">
    <source>
        <dbReference type="ARBA" id="ARBA00023015"/>
    </source>
</evidence>
<comment type="caution">
    <text evidence="9">The sequence shown here is derived from an EMBL/GenBank/DDBJ whole genome shotgun (WGS) entry which is preliminary data.</text>
</comment>
<evidence type="ECO:0000259" key="8">
    <source>
        <dbReference type="PROSITE" id="PS50110"/>
    </source>
</evidence>
<dbReference type="InterPro" id="IPR058245">
    <property type="entry name" value="NreC/VraR/RcsB-like_REC"/>
</dbReference>
<keyword evidence="3" id="KW-0805">Transcription regulation</keyword>
<evidence type="ECO:0000256" key="1">
    <source>
        <dbReference type="ARBA" id="ARBA00022553"/>
    </source>
</evidence>
<dbReference type="SMART" id="SM00448">
    <property type="entry name" value="REC"/>
    <property type="match status" value="1"/>
</dbReference>
<keyword evidence="1 6" id="KW-0597">Phosphoprotein</keyword>
<evidence type="ECO:0000313" key="10">
    <source>
        <dbReference type="Proteomes" id="UP000198841"/>
    </source>
</evidence>
<evidence type="ECO:0000256" key="5">
    <source>
        <dbReference type="ARBA" id="ARBA00023163"/>
    </source>
</evidence>
<dbReference type="PROSITE" id="PS50043">
    <property type="entry name" value="HTH_LUXR_2"/>
    <property type="match status" value="1"/>
</dbReference>
<feature type="domain" description="HTH luxR-type" evidence="7">
    <location>
        <begin position="141"/>
        <end position="206"/>
    </location>
</feature>
<dbReference type="PANTHER" id="PTHR43214:SF41">
    <property type="entry name" value="NITRATE_NITRITE RESPONSE REGULATOR PROTEIN NARP"/>
    <property type="match status" value="1"/>
</dbReference>
<dbReference type="InterPro" id="IPR001789">
    <property type="entry name" value="Sig_transdc_resp-reg_receiver"/>
</dbReference>
<proteinExistence type="predicted"/>